<accession>A0A067RQ27</accession>
<dbReference type="InterPro" id="IPR051147">
    <property type="entry name" value="CFAP_domain-containing"/>
</dbReference>
<keyword evidence="6" id="KW-1185">Reference proteome</keyword>
<feature type="region of interest" description="Disordered" evidence="3">
    <location>
        <begin position="476"/>
        <end position="504"/>
    </location>
</feature>
<dbReference type="STRING" id="136037.A0A067RQ27"/>
<evidence type="ECO:0000256" key="1">
    <source>
        <dbReference type="ARBA" id="ARBA00023054"/>
    </source>
</evidence>
<feature type="non-terminal residue" evidence="5">
    <location>
        <position position="1"/>
    </location>
</feature>
<sequence>HYFTTGTGVTKSTARDVTKELTPFWYPPDTKEFGYKTWRQSLREKESQYDVRTKPNFRSRQNMDILNRLYIPDDEVDESREPELLDIDPQFFKIIQGRPIKEKFGIRKYVEEVRETLRTRLKVAYQMDEAMQIEENLKDEQKRLNKVQSMHKLYADSFEEFLEEDYESSKRIFLDAQEEAEKSARMSCELKEIDKQLGTVKCQLHILAENWRNCKMLQKFLYMVSPMDWRKKHDYLNRNKDGSVTLASEMSTLFGQCRLSLTESTLSLDALLDLCLTDINRGEEPLLYFTETGDLIQVFKDMELQSLNALLHSQSLSDPTHTVQRGLEQARQHFETEPAFLRGKIKDLEAAITWEEEKVQSLKDKARELLYGLFMDLIVSESVLNLHVFVEDVYETCIGPNDGILGLYDMMNGIELKMESLVFTLDCLPLGIVKMAESETYEEKERIMKMAEEAETKLKMAEKLKRRFRRALEPPAYRRGKQLKPRSSPPPIKTKTSKKEKHLTDKEKDFLNFFTDYC</sequence>
<dbReference type="InterPro" id="IPR025252">
    <property type="entry name" value="DUF4200"/>
</dbReference>
<keyword evidence="1 2" id="KW-0175">Coiled coil</keyword>
<evidence type="ECO:0000259" key="4">
    <source>
        <dbReference type="Pfam" id="PF13863"/>
    </source>
</evidence>
<dbReference type="eggNOG" id="ENOG502QU6J">
    <property type="taxonomic scope" value="Eukaryota"/>
</dbReference>
<dbReference type="InParanoid" id="A0A067RQ27"/>
<dbReference type="AlphaFoldDB" id="A0A067RQ27"/>
<evidence type="ECO:0000256" key="2">
    <source>
        <dbReference type="SAM" id="Coils"/>
    </source>
</evidence>
<feature type="domain" description="DUF4200" evidence="4">
    <location>
        <begin position="109"/>
        <end position="226"/>
    </location>
</feature>
<dbReference type="GO" id="GO:0005856">
    <property type="term" value="C:cytoskeleton"/>
    <property type="evidence" value="ECO:0007669"/>
    <property type="project" value="UniProtKB-ARBA"/>
</dbReference>
<dbReference type="PANTHER" id="PTHR21683:SF3">
    <property type="entry name" value="CILIA AND FLAGELLA ASSOCIATED PROTEIN 100"/>
    <property type="match status" value="1"/>
</dbReference>
<name>A0A067RQ27_ZOONE</name>
<protein>
    <recommendedName>
        <fullName evidence="4">DUF4200 domain-containing protein</fullName>
    </recommendedName>
</protein>
<proteinExistence type="predicted"/>
<evidence type="ECO:0000313" key="5">
    <source>
        <dbReference type="EMBL" id="KDR21844.1"/>
    </source>
</evidence>
<dbReference type="EMBL" id="KK852533">
    <property type="protein sequence ID" value="KDR21844.1"/>
    <property type="molecule type" value="Genomic_DNA"/>
</dbReference>
<reference evidence="5 6" key="1">
    <citation type="journal article" date="2014" name="Nat. Commun.">
        <title>Molecular traces of alternative social organization in a termite genome.</title>
        <authorList>
            <person name="Terrapon N."/>
            <person name="Li C."/>
            <person name="Robertson H.M."/>
            <person name="Ji L."/>
            <person name="Meng X."/>
            <person name="Booth W."/>
            <person name="Chen Z."/>
            <person name="Childers C.P."/>
            <person name="Glastad K.M."/>
            <person name="Gokhale K."/>
            <person name="Gowin J."/>
            <person name="Gronenberg W."/>
            <person name="Hermansen R.A."/>
            <person name="Hu H."/>
            <person name="Hunt B.G."/>
            <person name="Huylmans A.K."/>
            <person name="Khalil S.M."/>
            <person name="Mitchell R.D."/>
            <person name="Munoz-Torres M.C."/>
            <person name="Mustard J.A."/>
            <person name="Pan H."/>
            <person name="Reese J.T."/>
            <person name="Scharf M.E."/>
            <person name="Sun F."/>
            <person name="Vogel H."/>
            <person name="Xiao J."/>
            <person name="Yang W."/>
            <person name="Yang Z."/>
            <person name="Yang Z."/>
            <person name="Zhou J."/>
            <person name="Zhu J."/>
            <person name="Brent C.S."/>
            <person name="Elsik C.G."/>
            <person name="Goodisman M.A."/>
            <person name="Liberles D.A."/>
            <person name="Roe R.M."/>
            <person name="Vargo E.L."/>
            <person name="Vilcinskas A."/>
            <person name="Wang J."/>
            <person name="Bornberg-Bauer E."/>
            <person name="Korb J."/>
            <person name="Zhang G."/>
            <person name="Liebig J."/>
        </authorList>
    </citation>
    <scope>NUCLEOTIDE SEQUENCE [LARGE SCALE GENOMIC DNA]</scope>
    <source>
        <tissue evidence="5">Whole organism</tissue>
    </source>
</reference>
<gene>
    <name evidence="5" type="ORF">L798_03314</name>
</gene>
<dbReference type="PANTHER" id="PTHR21683">
    <property type="entry name" value="COILED-COIL DOMAIN-CONTAINING PROTEIN 42 LIKE-2-LIKE-RELATED"/>
    <property type="match status" value="1"/>
</dbReference>
<dbReference type="OMA" id="HSKPPSG"/>
<feature type="coiled-coil region" evidence="2">
    <location>
        <begin position="444"/>
        <end position="471"/>
    </location>
</feature>
<dbReference type="Proteomes" id="UP000027135">
    <property type="component" value="Unassembled WGS sequence"/>
</dbReference>
<organism evidence="5 6">
    <name type="scientific">Zootermopsis nevadensis</name>
    <name type="common">Dampwood termite</name>
    <dbReference type="NCBI Taxonomy" id="136037"/>
    <lineage>
        <taxon>Eukaryota</taxon>
        <taxon>Metazoa</taxon>
        <taxon>Ecdysozoa</taxon>
        <taxon>Arthropoda</taxon>
        <taxon>Hexapoda</taxon>
        <taxon>Insecta</taxon>
        <taxon>Pterygota</taxon>
        <taxon>Neoptera</taxon>
        <taxon>Polyneoptera</taxon>
        <taxon>Dictyoptera</taxon>
        <taxon>Blattodea</taxon>
        <taxon>Blattoidea</taxon>
        <taxon>Termitoidae</taxon>
        <taxon>Termopsidae</taxon>
        <taxon>Zootermopsis</taxon>
    </lineage>
</organism>
<dbReference type="Pfam" id="PF13863">
    <property type="entry name" value="DUF4200"/>
    <property type="match status" value="1"/>
</dbReference>
<evidence type="ECO:0000256" key="3">
    <source>
        <dbReference type="SAM" id="MobiDB-lite"/>
    </source>
</evidence>
<feature type="non-terminal residue" evidence="5">
    <location>
        <position position="518"/>
    </location>
</feature>
<evidence type="ECO:0000313" key="6">
    <source>
        <dbReference type="Proteomes" id="UP000027135"/>
    </source>
</evidence>